<keyword evidence="1" id="KW-1133">Transmembrane helix</keyword>
<name>A0A3B0CRY0_9BACL</name>
<reference evidence="2 3" key="1">
    <citation type="journal article" date="2007" name="Int. J. Syst. Evol. Microbiol.">
        <title>Paenibacillus ginsengarvi sp. nov., isolated from soil from ginseng cultivation.</title>
        <authorList>
            <person name="Yoon M.H."/>
            <person name="Ten L.N."/>
            <person name="Im W.T."/>
        </authorList>
    </citation>
    <scope>NUCLEOTIDE SEQUENCE [LARGE SCALE GENOMIC DNA]</scope>
    <source>
        <strain evidence="2 3">KCTC 13059</strain>
    </source>
</reference>
<keyword evidence="3" id="KW-1185">Reference proteome</keyword>
<dbReference type="RefSeq" id="WP_120745497.1">
    <property type="nucleotide sequence ID" value="NZ_RBAH01000001.1"/>
</dbReference>
<sequence length="71" mass="7369">MQPTNSTGSIVKKIGIAIMVIGIAGAITLGQSEGWLSTVVYSIVSLVTGSILISLAEIIKLLQEIANKGKE</sequence>
<accession>A0A3B0CRY0</accession>
<feature type="transmembrane region" description="Helical" evidence="1">
    <location>
        <begin position="14"/>
        <end position="32"/>
    </location>
</feature>
<feature type="transmembrane region" description="Helical" evidence="1">
    <location>
        <begin position="38"/>
        <end position="62"/>
    </location>
</feature>
<dbReference type="EMBL" id="RBAH01000001">
    <property type="protein sequence ID" value="RKN86790.1"/>
    <property type="molecule type" value="Genomic_DNA"/>
</dbReference>
<evidence type="ECO:0000313" key="2">
    <source>
        <dbReference type="EMBL" id="RKN86790.1"/>
    </source>
</evidence>
<gene>
    <name evidence="2" type="ORF">D7M11_02195</name>
</gene>
<keyword evidence="1" id="KW-0812">Transmembrane</keyword>
<evidence type="ECO:0000313" key="3">
    <source>
        <dbReference type="Proteomes" id="UP000282311"/>
    </source>
</evidence>
<evidence type="ECO:0000256" key="1">
    <source>
        <dbReference type="SAM" id="Phobius"/>
    </source>
</evidence>
<dbReference type="Proteomes" id="UP000282311">
    <property type="component" value="Unassembled WGS sequence"/>
</dbReference>
<comment type="caution">
    <text evidence="2">The sequence shown here is derived from an EMBL/GenBank/DDBJ whole genome shotgun (WGS) entry which is preliminary data.</text>
</comment>
<organism evidence="2 3">
    <name type="scientific">Paenibacillus ginsengarvi</name>
    <dbReference type="NCBI Taxonomy" id="400777"/>
    <lineage>
        <taxon>Bacteria</taxon>
        <taxon>Bacillati</taxon>
        <taxon>Bacillota</taxon>
        <taxon>Bacilli</taxon>
        <taxon>Bacillales</taxon>
        <taxon>Paenibacillaceae</taxon>
        <taxon>Paenibacillus</taxon>
    </lineage>
</organism>
<protein>
    <submittedName>
        <fullName evidence="2">Uncharacterized protein</fullName>
    </submittedName>
</protein>
<proteinExistence type="predicted"/>
<keyword evidence="1" id="KW-0472">Membrane</keyword>
<dbReference type="AlphaFoldDB" id="A0A3B0CRY0"/>